<dbReference type="GO" id="GO:0005737">
    <property type="term" value="C:cytoplasm"/>
    <property type="evidence" value="ECO:0007669"/>
    <property type="project" value="TreeGrafter"/>
</dbReference>
<comment type="similarity">
    <text evidence="1">Belongs to the Ntn-hydrolase family.</text>
</comment>
<dbReference type="AlphaFoldDB" id="A0A915JE61"/>
<dbReference type="InterPro" id="IPR029055">
    <property type="entry name" value="Ntn_hydrolases_N"/>
</dbReference>
<evidence type="ECO:0000256" key="3">
    <source>
        <dbReference type="PIRSR" id="PIRSR600246-3"/>
    </source>
</evidence>
<dbReference type="SUPFAM" id="SSF56235">
    <property type="entry name" value="N-terminal nucleophile aminohydrolases (Ntn hydrolases)"/>
    <property type="match status" value="1"/>
</dbReference>
<organism evidence="4 5">
    <name type="scientific">Romanomermis culicivorax</name>
    <name type="common">Nematode worm</name>
    <dbReference type="NCBI Taxonomy" id="13658"/>
    <lineage>
        <taxon>Eukaryota</taxon>
        <taxon>Metazoa</taxon>
        <taxon>Ecdysozoa</taxon>
        <taxon>Nematoda</taxon>
        <taxon>Enoplea</taxon>
        <taxon>Dorylaimia</taxon>
        <taxon>Mermithida</taxon>
        <taxon>Mermithoidea</taxon>
        <taxon>Mermithidae</taxon>
        <taxon>Romanomermis</taxon>
    </lineage>
</organism>
<feature type="site" description="Cleavage; by autolysis" evidence="3">
    <location>
        <begin position="158"/>
        <end position="159"/>
    </location>
</feature>
<dbReference type="Proteomes" id="UP000887565">
    <property type="component" value="Unplaced"/>
</dbReference>
<protein>
    <submittedName>
        <fullName evidence="5">Aspartylglucosaminidase</fullName>
    </submittedName>
</protein>
<feature type="active site" description="Nucleophile" evidence="2">
    <location>
        <position position="159"/>
    </location>
</feature>
<evidence type="ECO:0000256" key="1">
    <source>
        <dbReference type="ARBA" id="ARBA00010872"/>
    </source>
</evidence>
<dbReference type="Pfam" id="PF01112">
    <property type="entry name" value="Asparaginase_2"/>
    <property type="match status" value="1"/>
</dbReference>
<dbReference type="PANTHER" id="PTHR10188">
    <property type="entry name" value="L-ASPARAGINASE"/>
    <property type="match status" value="1"/>
</dbReference>
<dbReference type="OMA" id="LTITHQY"/>
<accession>A0A915JE61</accession>
<evidence type="ECO:0000256" key="2">
    <source>
        <dbReference type="PIRSR" id="PIRSR600246-1"/>
    </source>
</evidence>
<dbReference type="Gene3D" id="3.60.20.30">
    <property type="entry name" value="(Glycosyl)asparaginase"/>
    <property type="match status" value="1"/>
</dbReference>
<dbReference type="PANTHER" id="PTHR10188:SF6">
    <property type="entry name" value="N(4)-(BETA-N-ACETYLGLUCOSAMINYL)-L-ASPARAGINASE"/>
    <property type="match status" value="1"/>
</dbReference>
<proteinExistence type="inferred from homology"/>
<dbReference type="WBParaSite" id="nRc.2.0.1.t23881-RA">
    <property type="protein sequence ID" value="nRc.2.0.1.t23881-RA"/>
    <property type="gene ID" value="nRc.2.0.1.g23881"/>
</dbReference>
<reference evidence="5" key="1">
    <citation type="submission" date="2022-11" db="UniProtKB">
        <authorList>
            <consortium name="WormBaseParasite"/>
        </authorList>
    </citation>
    <scope>IDENTIFICATION</scope>
</reference>
<evidence type="ECO:0000313" key="4">
    <source>
        <dbReference type="Proteomes" id="UP000887565"/>
    </source>
</evidence>
<evidence type="ECO:0000313" key="5">
    <source>
        <dbReference type="WBParaSite" id="nRc.2.0.1.t23881-RA"/>
    </source>
</evidence>
<name>A0A915JE61_ROMCU</name>
<dbReference type="GO" id="GO:0003948">
    <property type="term" value="F:N4-(beta-N-acetylglucosaminyl)-L-asparaginase activity"/>
    <property type="evidence" value="ECO:0007669"/>
    <property type="project" value="TreeGrafter"/>
</dbReference>
<keyword evidence="4" id="KW-1185">Reference proteome</keyword>
<sequence length="186" mass="20015">WLTFKRSGSRLQAIVEGCSYCEEVQCDGSIGFGGSPDEKGRVTLDAILIDGPKHKIGGVAQLSKIKSAIQVAWAVMNFTKHTLIVGDQADNFAVEMGFEESKLETVASEKIYRKWQSVNCQPNFRQNVIPDPEKQCGPYTPSVVQLNGQSSTLNSGHDTVGMLIVDENGDLSAGTSTNGASHKIPG</sequence>
<dbReference type="InterPro" id="IPR000246">
    <property type="entry name" value="Peptidase_T2"/>
</dbReference>